<dbReference type="AlphaFoldDB" id="A0A815IDF1"/>
<evidence type="ECO:0000256" key="2">
    <source>
        <dbReference type="ARBA" id="ARBA00022803"/>
    </source>
</evidence>
<protein>
    <submittedName>
        <fullName evidence="4">Uncharacterized protein</fullName>
    </submittedName>
</protein>
<dbReference type="InterPro" id="IPR011990">
    <property type="entry name" value="TPR-like_helical_dom_sf"/>
</dbReference>
<evidence type="ECO:0000256" key="3">
    <source>
        <dbReference type="PROSITE-ProRule" id="PRU00339"/>
    </source>
</evidence>
<organism evidence="4 5">
    <name type="scientific">Adineta ricciae</name>
    <name type="common">Rotifer</name>
    <dbReference type="NCBI Taxonomy" id="249248"/>
    <lineage>
        <taxon>Eukaryota</taxon>
        <taxon>Metazoa</taxon>
        <taxon>Spiralia</taxon>
        <taxon>Gnathifera</taxon>
        <taxon>Rotifera</taxon>
        <taxon>Eurotatoria</taxon>
        <taxon>Bdelloidea</taxon>
        <taxon>Adinetida</taxon>
        <taxon>Adinetidae</taxon>
        <taxon>Adineta</taxon>
    </lineage>
</organism>
<feature type="repeat" description="TPR" evidence="3">
    <location>
        <begin position="168"/>
        <end position="201"/>
    </location>
</feature>
<sequence>MIGVLFTITIDPHNSIACCASIGQVSSLYDDNEVLFSMYTTFRIIHVESINDSKRLYDVRLTPLSGNDPDLHKLTYRRQLPAPIPSSELTSWNRLGRALSNMRCYQKAEELYNVQLSRTTNDTDKGHIYQELAWNKCQESKFDSAIELYEKAIDIYQNMHPPNQLGLAEALLNIGHVYTRQNNYTKAIAYYQKAITIQQELLHSNLSVLAQSFDTLGVLYQNVQDYPKAISSYEKALKIRQQAQPLNLLRLADSYDHLGSIQRSTGDFSQAFSFYEKASQIREQSLPRDHIELAKSYKNLAYIHFDMNDILKALFYYQNGVFICTTSITILQYDASCKMFFRTRKP</sequence>
<dbReference type="Pfam" id="PF13424">
    <property type="entry name" value="TPR_12"/>
    <property type="match status" value="3"/>
</dbReference>
<name>A0A815IDF1_ADIRI</name>
<dbReference type="SUPFAM" id="SSF48452">
    <property type="entry name" value="TPR-like"/>
    <property type="match status" value="1"/>
</dbReference>
<keyword evidence="2 3" id="KW-0802">TPR repeat</keyword>
<dbReference type="Proteomes" id="UP000663852">
    <property type="component" value="Unassembled WGS sequence"/>
</dbReference>
<dbReference type="PANTHER" id="PTHR45641:SF19">
    <property type="entry name" value="NEPHROCYSTIN-3"/>
    <property type="match status" value="1"/>
</dbReference>
<keyword evidence="1" id="KW-0677">Repeat</keyword>
<evidence type="ECO:0000313" key="5">
    <source>
        <dbReference type="Proteomes" id="UP000663852"/>
    </source>
</evidence>
<comment type="caution">
    <text evidence="4">The sequence shown here is derived from an EMBL/GenBank/DDBJ whole genome shotgun (WGS) entry which is preliminary data.</text>
</comment>
<dbReference type="PANTHER" id="PTHR45641">
    <property type="entry name" value="TETRATRICOPEPTIDE REPEAT PROTEIN (AFU_ORTHOLOGUE AFUA_6G03870)"/>
    <property type="match status" value="1"/>
</dbReference>
<evidence type="ECO:0000313" key="4">
    <source>
        <dbReference type="EMBL" id="CAF1362256.1"/>
    </source>
</evidence>
<gene>
    <name evidence="4" type="ORF">EDS130_LOCUS33888</name>
</gene>
<feature type="repeat" description="TPR" evidence="3">
    <location>
        <begin position="252"/>
        <end position="285"/>
    </location>
</feature>
<dbReference type="OrthoDB" id="431454at2759"/>
<dbReference type="EMBL" id="CAJNOJ010000276">
    <property type="protein sequence ID" value="CAF1362256.1"/>
    <property type="molecule type" value="Genomic_DNA"/>
</dbReference>
<dbReference type="PROSITE" id="PS50005">
    <property type="entry name" value="TPR"/>
    <property type="match status" value="3"/>
</dbReference>
<reference evidence="4" key="1">
    <citation type="submission" date="2021-02" db="EMBL/GenBank/DDBJ databases">
        <authorList>
            <person name="Nowell W R."/>
        </authorList>
    </citation>
    <scope>NUCLEOTIDE SEQUENCE</scope>
</reference>
<accession>A0A815IDF1</accession>
<evidence type="ECO:0000256" key="1">
    <source>
        <dbReference type="ARBA" id="ARBA00022737"/>
    </source>
</evidence>
<dbReference type="SMART" id="SM00028">
    <property type="entry name" value="TPR"/>
    <property type="match status" value="6"/>
</dbReference>
<dbReference type="InterPro" id="IPR019734">
    <property type="entry name" value="TPR_rpt"/>
</dbReference>
<dbReference type="Gene3D" id="1.25.40.10">
    <property type="entry name" value="Tetratricopeptide repeat domain"/>
    <property type="match status" value="2"/>
</dbReference>
<dbReference type="PROSITE" id="PS50293">
    <property type="entry name" value="TPR_REGION"/>
    <property type="match status" value="1"/>
</dbReference>
<feature type="repeat" description="TPR" evidence="3">
    <location>
        <begin position="210"/>
        <end position="243"/>
    </location>
</feature>
<proteinExistence type="predicted"/>